<gene>
    <name evidence="2" type="ORF">CLV58_110135</name>
</gene>
<dbReference type="EMBL" id="PVTE01000010">
    <property type="protein sequence ID" value="PRY37665.1"/>
    <property type="molecule type" value="Genomic_DNA"/>
</dbReference>
<evidence type="ECO:0000259" key="1">
    <source>
        <dbReference type="Pfam" id="PF00535"/>
    </source>
</evidence>
<accession>A0A2T0SW75</accession>
<dbReference type="Gene3D" id="3.90.550.10">
    <property type="entry name" value="Spore Coat Polysaccharide Biosynthesis Protein SpsA, Chain A"/>
    <property type="match status" value="1"/>
</dbReference>
<comment type="caution">
    <text evidence="2">The sequence shown here is derived from an EMBL/GenBank/DDBJ whole genome shotgun (WGS) entry which is preliminary data.</text>
</comment>
<organism evidence="2 3">
    <name type="scientific">Spirosoma oryzae</name>
    <dbReference type="NCBI Taxonomy" id="1469603"/>
    <lineage>
        <taxon>Bacteria</taxon>
        <taxon>Pseudomonadati</taxon>
        <taxon>Bacteroidota</taxon>
        <taxon>Cytophagia</taxon>
        <taxon>Cytophagales</taxon>
        <taxon>Cytophagaceae</taxon>
        <taxon>Spirosoma</taxon>
    </lineage>
</organism>
<dbReference type="Pfam" id="PF00535">
    <property type="entry name" value="Glycos_transf_2"/>
    <property type="match status" value="1"/>
</dbReference>
<proteinExistence type="predicted"/>
<dbReference type="PANTHER" id="PTHR43685:SF2">
    <property type="entry name" value="GLYCOSYLTRANSFERASE 2-LIKE DOMAIN-CONTAINING PROTEIN"/>
    <property type="match status" value="1"/>
</dbReference>
<protein>
    <submittedName>
        <fullName evidence="2">GT2 family glycosyltransferase</fullName>
    </submittedName>
</protein>
<feature type="domain" description="Glycosyltransferase 2-like" evidence="1">
    <location>
        <begin position="7"/>
        <end position="104"/>
    </location>
</feature>
<keyword evidence="3" id="KW-1185">Reference proteome</keyword>
<dbReference type="SUPFAM" id="SSF53448">
    <property type="entry name" value="Nucleotide-diphospho-sugar transferases"/>
    <property type="match status" value="1"/>
</dbReference>
<dbReference type="OrthoDB" id="9771846at2"/>
<reference evidence="2 3" key="1">
    <citation type="submission" date="2018-03" db="EMBL/GenBank/DDBJ databases">
        <title>Genomic Encyclopedia of Archaeal and Bacterial Type Strains, Phase II (KMG-II): from individual species to whole genera.</title>
        <authorList>
            <person name="Goeker M."/>
        </authorList>
    </citation>
    <scope>NUCLEOTIDE SEQUENCE [LARGE SCALE GENOMIC DNA]</scope>
    <source>
        <strain evidence="2 3">DSM 28354</strain>
    </source>
</reference>
<dbReference type="InterPro" id="IPR029044">
    <property type="entry name" value="Nucleotide-diphossugar_trans"/>
</dbReference>
<keyword evidence="2" id="KW-0808">Transferase</keyword>
<dbReference type="InterPro" id="IPR050834">
    <property type="entry name" value="Glycosyltransf_2"/>
</dbReference>
<dbReference type="PANTHER" id="PTHR43685">
    <property type="entry name" value="GLYCOSYLTRANSFERASE"/>
    <property type="match status" value="1"/>
</dbReference>
<dbReference type="AlphaFoldDB" id="A0A2T0SW75"/>
<sequence length="302" mass="34247">MKTIATLIVTYNRLSDLKVCVSCIREQTLQSDAIYVVNNGSNDGTAEWLAEQPDLTVVTQANLGGAGGFATGIERAYKDGHDEIWCMDDDCVPTPDALHNLMTSPNIGPAIKNCVSISNKNHEELAFFVRLNNKDFQKVSDMGGYDLVYGVASLFNGTLISSEVIRAIGIPDKKLFIWGDEVEYMTRAIKMNFPVVTVPTALLFHPPSVDRDGIPWPGAWKNYYRIRNERRVFQNAHGNKYGFLMFMFWSVKATFSQLSTDRKNRFYNFLLYGEAAADSLLNNFRKRPNTIYTLRLYQFMNK</sequence>
<dbReference type="RefSeq" id="WP_106138385.1">
    <property type="nucleotide sequence ID" value="NZ_PVTE01000010.1"/>
</dbReference>
<evidence type="ECO:0000313" key="3">
    <source>
        <dbReference type="Proteomes" id="UP000238375"/>
    </source>
</evidence>
<name>A0A2T0SW75_9BACT</name>
<dbReference type="GO" id="GO:0016740">
    <property type="term" value="F:transferase activity"/>
    <property type="evidence" value="ECO:0007669"/>
    <property type="project" value="UniProtKB-KW"/>
</dbReference>
<dbReference type="Proteomes" id="UP000238375">
    <property type="component" value="Unassembled WGS sequence"/>
</dbReference>
<evidence type="ECO:0000313" key="2">
    <source>
        <dbReference type="EMBL" id="PRY37665.1"/>
    </source>
</evidence>
<dbReference type="InterPro" id="IPR001173">
    <property type="entry name" value="Glyco_trans_2-like"/>
</dbReference>